<keyword evidence="2" id="KW-1185">Reference proteome</keyword>
<sequence length="101" mass="11472">MSRGAVCLHEFKLKLQDHVKHLMSHDRQDRTDYHDTADLYDPKLVDDKEDYTHTPSILYTVSGLHLTWPQTRPADLSLVLSPPPFAASAYARHLTSGSKTN</sequence>
<gene>
    <name evidence="1" type="ORF">D9C73_019305</name>
</gene>
<accession>A0A4U5VD46</accession>
<dbReference type="AlphaFoldDB" id="A0A4U5VD46"/>
<protein>
    <submittedName>
        <fullName evidence="1">Uncharacterized protein</fullName>
    </submittedName>
</protein>
<organism evidence="1 2">
    <name type="scientific">Collichthys lucidus</name>
    <name type="common">Big head croaker</name>
    <name type="synonym">Sciaena lucida</name>
    <dbReference type="NCBI Taxonomy" id="240159"/>
    <lineage>
        <taxon>Eukaryota</taxon>
        <taxon>Metazoa</taxon>
        <taxon>Chordata</taxon>
        <taxon>Craniata</taxon>
        <taxon>Vertebrata</taxon>
        <taxon>Euteleostomi</taxon>
        <taxon>Actinopterygii</taxon>
        <taxon>Neopterygii</taxon>
        <taxon>Teleostei</taxon>
        <taxon>Neoteleostei</taxon>
        <taxon>Acanthomorphata</taxon>
        <taxon>Eupercaria</taxon>
        <taxon>Sciaenidae</taxon>
        <taxon>Collichthys</taxon>
    </lineage>
</organism>
<evidence type="ECO:0000313" key="1">
    <source>
        <dbReference type="EMBL" id="TKS86037.1"/>
    </source>
</evidence>
<evidence type="ECO:0000313" key="2">
    <source>
        <dbReference type="Proteomes" id="UP000298787"/>
    </source>
</evidence>
<proteinExistence type="predicted"/>
<reference evidence="1 2" key="1">
    <citation type="submission" date="2019-01" db="EMBL/GenBank/DDBJ databases">
        <title>Genome Assembly of Collichthys lucidus.</title>
        <authorList>
            <person name="Cai M."/>
            <person name="Xiao S."/>
        </authorList>
    </citation>
    <scope>NUCLEOTIDE SEQUENCE [LARGE SCALE GENOMIC DNA]</scope>
    <source>
        <strain evidence="1">JT15FE1705JMU</strain>
        <tissue evidence="1">Muscle</tissue>
    </source>
</reference>
<dbReference type="EMBL" id="CM014094">
    <property type="protein sequence ID" value="TKS86037.1"/>
    <property type="molecule type" value="Genomic_DNA"/>
</dbReference>
<name>A0A4U5VD46_COLLU</name>
<dbReference type="Proteomes" id="UP000298787">
    <property type="component" value="Chromosome 17"/>
</dbReference>